<protein>
    <submittedName>
        <fullName evidence="1">Uncharacterized protein</fullName>
    </submittedName>
</protein>
<accession>A0A0K1PT36</accession>
<name>A0A0K1PT36_9BACT</name>
<reference evidence="1 2" key="1">
    <citation type="submission" date="2015-08" db="EMBL/GenBank/DDBJ databases">
        <authorList>
            <person name="Babu N.S."/>
            <person name="Beckwith C.J."/>
            <person name="Beseler K.G."/>
            <person name="Brison A."/>
            <person name="Carone J.V."/>
            <person name="Caskin T.P."/>
            <person name="Diamond M."/>
            <person name="Durham M.E."/>
            <person name="Foxe J.M."/>
            <person name="Go M."/>
            <person name="Henderson B.A."/>
            <person name="Jones I.B."/>
            <person name="McGettigan J.A."/>
            <person name="Micheletti S.J."/>
            <person name="Nasrallah M.E."/>
            <person name="Ortiz D."/>
            <person name="Piller C.R."/>
            <person name="Privatt S.R."/>
            <person name="Schneider S.L."/>
            <person name="Sharp S."/>
            <person name="Smith T.C."/>
            <person name="Stanton J.D."/>
            <person name="Ullery H.E."/>
            <person name="Wilson R.J."/>
            <person name="Serrano M.G."/>
            <person name="Buck G."/>
            <person name="Lee V."/>
            <person name="Wang Y."/>
            <person name="Carvalho R."/>
            <person name="Voegtly L."/>
            <person name="Shi R."/>
            <person name="Duckworth R."/>
            <person name="Johnson A."/>
            <person name="Loviza R."/>
            <person name="Walstead R."/>
            <person name="Shah Z."/>
            <person name="Kiflezghi M."/>
            <person name="Wade K."/>
            <person name="Ball S.L."/>
            <person name="Bradley K.W."/>
            <person name="Asai D.J."/>
            <person name="Bowman C.A."/>
            <person name="Russell D.A."/>
            <person name="Pope W.H."/>
            <person name="Jacobs-Sera D."/>
            <person name="Hendrix R.W."/>
            <person name="Hatfull G.F."/>
        </authorList>
    </citation>
    <scope>NUCLEOTIDE SEQUENCE [LARGE SCALE GENOMIC DNA]</scope>
    <source>
        <strain evidence="1 2">DSM 27648</strain>
    </source>
</reference>
<dbReference type="EMBL" id="CP012333">
    <property type="protein sequence ID" value="AKU96682.1"/>
    <property type="molecule type" value="Genomic_DNA"/>
</dbReference>
<proteinExistence type="predicted"/>
<gene>
    <name evidence="1" type="ORF">AKJ09_03346</name>
</gene>
<organism evidence="1 2">
    <name type="scientific">Labilithrix luteola</name>
    <dbReference type="NCBI Taxonomy" id="1391654"/>
    <lineage>
        <taxon>Bacteria</taxon>
        <taxon>Pseudomonadati</taxon>
        <taxon>Myxococcota</taxon>
        <taxon>Polyangia</taxon>
        <taxon>Polyangiales</taxon>
        <taxon>Labilitrichaceae</taxon>
        <taxon>Labilithrix</taxon>
    </lineage>
</organism>
<dbReference type="Proteomes" id="UP000064967">
    <property type="component" value="Chromosome"/>
</dbReference>
<evidence type="ECO:0000313" key="2">
    <source>
        <dbReference type="Proteomes" id="UP000064967"/>
    </source>
</evidence>
<evidence type="ECO:0000313" key="1">
    <source>
        <dbReference type="EMBL" id="AKU96682.1"/>
    </source>
</evidence>
<sequence length="53" mass="5820">MNRVAVPQHAALCNATRRGVPMDLARTWIFGVDGSDFVFRSRVNRSSCGTSHA</sequence>
<keyword evidence="2" id="KW-1185">Reference proteome</keyword>
<dbReference type="KEGG" id="llu:AKJ09_03346"/>
<dbReference type="AlphaFoldDB" id="A0A0K1PT36"/>